<sequence>MSNKDEPKTYSQAFKVSQELAALEKNQTWALEHLPHGKKPIGSKWVYKIKYCADGSIERYKACLVAKGYTQIEGLDYTETFSPVAKLKTVRCLLAVAAAKHFIN</sequence>
<dbReference type="EMBL" id="LR862142">
    <property type="protein sequence ID" value="CAD1822837.1"/>
    <property type="molecule type" value="Genomic_DNA"/>
</dbReference>
<feature type="domain" description="Reverse transcriptase Ty1/copia-type" evidence="1">
    <location>
        <begin position="26"/>
        <end position="101"/>
    </location>
</feature>
<gene>
    <name evidence="2" type="ORF">CB5_LOCUS6048</name>
</gene>
<dbReference type="Pfam" id="PF07727">
    <property type="entry name" value="RVT_2"/>
    <property type="match status" value="1"/>
</dbReference>
<evidence type="ECO:0000259" key="1">
    <source>
        <dbReference type="Pfam" id="PF07727"/>
    </source>
</evidence>
<proteinExistence type="predicted"/>
<protein>
    <recommendedName>
        <fullName evidence="1">Reverse transcriptase Ty1/copia-type domain-containing protein</fullName>
    </recommendedName>
</protein>
<dbReference type="AlphaFoldDB" id="A0A6V7NW98"/>
<reference evidence="2" key="1">
    <citation type="submission" date="2020-07" db="EMBL/GenBank/DDBJ databases">
        <authorList>
            <person name="Lin J."/>
        </authorList>
    </citation>
    <scope>NUCLEOTIDE SEQUENCE</scope>
</reference>
<organism evidence="2">
    <name type="scientific">Ananas comosus var. bracteatus</name>
    <name type="common">red pineapple</name>
    <dbReference type="NCBI Taxonomy" id="296719"/>
    <lineage>
        <taxon>Eukaryota</taxon>
        <taxon>Viridiplantae</taxon>
        <taxon>Streptophyta</taxon>
        <taxon>Embryophyta</taxon>
        <taxon>Tracheophyta</taxon>
        <taxon>Spermatophyta</taxon>
        <taxon>Magnoliopsida</taxon>
        <taxon>Liliopsida</taxon>
        <taxon>Poales</taxon>
        <taxon>Bromeliaceae</taxon>
        <taxon>Bromelioideae</taxon>
        <taxon>Ananas</taxon>
    </lineage>
</organism>
<evidence type="ECO:0000313" key="2">
    <source>
        <dbReference type="EMBL" id="CAD1822837.1"/>
    </source>
</evidence>
<name>A0A6V7NW98_ANACO</name>
<dbReference type="InterPro" id="IPR013103">
    <property type="entry name" value="RVT_2"/>
</dbReference>
<accession>A0A6V7NW98</accession>